<keyword evidence="2" id="KW-1185">Reference proteome</keyword>
<sequence>MPVYSNTPLYAFMDISLLRLQSLANTDDEVSGTLTTNFAGDANIEFKALSYTWEIWTENHMIGSTLLQFENAPIRASLFEVGRQENGKMAVQMERCCSNGASRTSSFSVHVQAHNPESLAELLSPMWKACLHILSTSPKKSKIRARSLIPMVTSERAIPEGSHA</sequence>
<organism evidence="1 2">
    <name type="scientific">Viridothelium virens</name>
    <name type="common">Speckled blister lichen</name>
    <name type="synonym">Trypethelium virens</name>
    <dbReference type="NCBI Taxonomy" id="1048519"/>
    <lineage>
        <taxon>Eukaryota</taxon>
        <taxon>Fungi</taxon>
        <taxon>Dikarya</taxon>
        <taxon>Ascomycota</taxon>
        <taxon>Pezizomycotina</taxon>
        <taxon>Dothideomycetes</taxon>
        <taxon>Dothideomycetes incertae sedis</taxon>
        <taxon>Trypetheliales</taxon>
        <taxon>Trypetheliaceae</taxon>
        <taxon>Viridothelium</taxon>
    </lineage>
</organism>
<reference evidence="1" key="1">
    <citation type="journal article" date="2020" name="Stud. Mycol.">
        <title>101 Dothideomycetes genomes: a test case for predicting lifestyles and emergence of pathogens.</title>
        <authorList>
            <person name="Haridas S."/>
            <person name="Albert R."/>
            <person name="Binder M."/>
            <person name="Bloem J."/>
            <person name="Labutti K."/>
            <person name="Salamov A."/>
            <person name="Andreopoulos B."/>
            <person name="Baker S."/>
            <person name="Barry K."/>
            <person name="Bills G."/>
            <person name="Bluhm B."/>
            <person name="Cannon C."/>
            <person name="Castanera R."/>
            <person name="Culley D."/>
            <person name="Daum C."/>
            <person name="Ezra D."/>
            <person name="Gonzalez J."/>
            <person name="Henrissat B."/>
            <person name="Kuo A."/>
            <person name="Liang C."/>
            <person name="Lipzen A."/>
            <person name="Lutzoni F."/>
            <person name="Magnuson J."/>
            <person name="Mondo S."/>
            <person name="Nolan M."/>
            <person name="Ohm R."/>
            <person name="Pangilinan J."/>
            <person name="Park H.-J."/>
            <person name="Ramirez L."/>
            <person name="Alfaro M."/>
            <person name="Sun H."/>
            <person name="Tritt A."/>
            <person name="Yoshinaga Y."/>
            <person name="Zwiers L.-H."/>
            <person name="Turgeon B."/>
            <person name="Goodwin S."/>
            <person name="Spatafora J."/>
            <person name="Crous P."/>
            <person name="Grigoriev I."/>
        </authorList>
    </citation>
    <scope>NUCLEOTIDE SEQUENCE</scope>
    <source>
        <strain evidence="1">Tuck. ex Michener</strain>
    </source>
</reference>
<name>A0A6A6H384_VIRVR</name>
<dbReference type="AlphaFoldDB" id="A0A6A6H384"/>
<dbReference type="Proteomes" id="UP000800092">
    <property type="component" value="Unassembled WGS sequence"/>
</dbReference>
<dbReference type="EMBL" id="ML991816">
    <property type="protein sequence ID" value="KAF2232349.1"/>
    <property type="molecule type" value="Genomic_DNA"/>
</dbReference>
<gene>
    <name evidence="1" type="ORF">EV356DRAFT_517470</name>
</gene>
<protein>
    <submittedName>
        <fullName evidence="1">Uncharacterized protein</fullName>
    </submittedName>
</protein>
<evidence type="ECO:0000313" key="1">
    <source>
        <dbReference type="EMBL" id="KAF2232349.1"/>
    </source>
</evidence>
<evidence type="ECO:0000313" key="2">
    <source>
        <dbReference type="Proteomes" id="UP000800092"/>
    </source>
</evidence>
<proteinExistence type="predicted"/>
<accession>A0A6A6H384</accession>